<feature type="compositionally biased region" description="Polar residues" evidence="7">
    <location>
        <begin position="107"/>
        <end position="116"/>
    </location>
</feature>
<feature type="compositionally biased region" description="Acidic residues" evidence="7">
    <location>
        <begin position="11"/>
        <end position="24"/>
    </location>
</feature>
<evidence type="ECO:0000256" key="2">
    <source>
        <dbReference type="ARBA" id="ARBA00006510"/>
    </source>
</evidence>
<evidence type="ECO:0000259" key="9">
    <source>
        <dbReference type="Pfam" id="PF07810"/>
    </source>
</evidence>
<dbReference type="EMBL" id="JAHDYR010000067">
    <property type="protein sequence ID" value="KAG9389874.1"/>
    <property type="molecule type" value="Genomic_DNA"/>
</dbReference>
<feature type="transmembrane region" description="Helical" evidence="8">
    <location>
        <begin position="875"/>
        <end position="896"/>
    </location>
</feature>
<protein>
    <submittedName>
        <fullName evidence="10">Transmembrane channel-like protein</fullName>
    </submittedName>
</protein>
<accession>A0A8J6DXC7</accession>
<evidence type="ECO:0000256" key="6">
    <source>
        <dbReference type="SAM" id="Coils"/>
    </source>
</evidence>
<evidence type="ECO:0000256" key="3">
    <source>
        <dbReference type="ARBA" id="ARBA00022692"/>
    </source>
</evidence>
<dbReference type="OrthoDB" id="1936208at2759"/>
<evidence type="ECO:0000256" key="4">
    <source>
        <dbReference type="ARBA" id="ARBA00022989"/>
    </source>
</evidence>
<feature type="region of interest" description="Disordered" evidence="7">
    <location>
        <begin position="1"/>
        <end position="63"/>
    </location>
</feature>
<feature type="region of interest" description="Disordered" evidence="7">
    <location>
        <begin position="268"/>
        <end position="299"/>
    </location>
</feature>
<feature type="region of interest" description="Disordered" evidence="7">
    <location>
        <begin position="1108"/>
        <end position="1158"/>
    </location>
</feature>
<gene>
    <name evidence="10" type="ORF">J8273_8557</name>
</gene>
<dbReference type="Proteomes" id="UP000717585">
    <property type="component" value="Unassembled WGS sequence"/>
</dbReference>
<dbReference type="GO" id="GO:0005886">
    <property type="term" value="C:plasma membrane"/>
    <property type="evidence" value="ECO:0007669"/>
    <property type="project" value="InterPro"/>
</dbReference>
<keyword evidence="11" id="KW-1185">Reference proteome</keyword>
<feature type="transmembrane region" description="Helical" evidence="8">
    <location>
        <begin position="589"/>
        <end position="614"/>
    </location>
</feature>
<feature type="transmembrane region" description="Helical" evidence="8">
    <location>
        <begin position="406"/>
        <end position="426"/>
    </location>
</feature>
<dbReference type="PANTHER" id="PTHR23302">
    <property type="entry name" value="TRANSMEMBRANE CHANNEL-RELATED"/>
    <property type="match status" value="1"/>
</dbReference>
<feature type="compositionally biased region" description="Basic residues" evidence="7">
    <location>
        <begin position="1108"/>
        <end position="1119"/>
    </location>
</feature>
<keyword evidence="4 8" id="KW-1133">Transmembrane helix</keyword>
<comment type="caution">
    <text evidence="10">The sequence shown here is derived from an EMBL/GenBank/DDBJ whole genome shotgun (WGS) entry which is preliminary data.</text>
</comment>
<feature type="transmembrane region" description="Helical" evidence="8">
    <location>
        <begin position="808"/>
        <end position="830"/>
    </location>
</feature>
<dbReference type="AlphaFoldDB" id="A0A8J6DXC7"/>
<feature type="region of interest" description="Disordered" evidence="7">
    <location>
        <begin position="78"/>
        <end position="151"/>
    </location>
</feature>
<evidence type="ECO:0000256" key="5">
    <source>
        <dbReference type="ARBA" id="ARBA00023136"/>
    </source>
</evidence>
<feature type="compositionally biased region" description="Pro residues" evidence="7">
    <location>
        <begin position="122"/>
        <end position="132"/>
    </location>
</feature>
<evidence type="ECO:0000313" key="10">
    <source>
        <dbReference type="EMBL" id="KAG9389874.1"/>
    </source>
</evidence>
<name>A0A8J6DXC7_9EUKA</name>
<reference evidence="10" key="1">
    <citation type="submission" date="2021-05" db="EMBL/GenBank/DDBJ databases">
        <title>A free-living protist that lacks canonical eukaryotic 1 DNA replication and segregation systems.</title>
        <authorList>
            <person name="Salas-Leiva D.E."/>
            <person name="Tromer E.C."/>
            <person name="Curtis B.A."/>
            <person name="Jerlstrom-Hultqvist J."/>
            <person name="Kolisko M."/>
            <person name="Yi Z."/>
            <person name="Salas-Leiva J.S."/>
            <person name="Gallot-Lavallee L."/>
            <person name="Kops G.J.P.L."/>
            <person name="Archibald J.M."/>
            <person name="Simpson A.G.B."/>
            <person name="Roger A.J."/>
        </authorList>
    </citation>
    <scope>NUCLEOTIDE SEQUENCE</scope>
    <source>
        <strain evidence="10">BICM</strain>
    </source>
</reference>
<keyword evidence="6" id="KW-0175">Coiled coil</keyword>
<dbReference type="Pfam" id="PF07810">
    <property type="entry name" value="TMC"/>
    <property type="match status" value="1"/>
</dbReference>
<feature type="compositionally biased region" description="Basic residues" evidence="7">
    <location>
        <begin position="282"/>
        <end position="293"/>
    </location>
</feature>
<keyword evidence="5 8" id="KW-0472">Membrane</keyword>
<sequence length="1225" mass="138953">MSSGSRPNGDFDLDFEDVSDDDVPSSELSSNPTNSASQSRHAEMPSNFVPSERMATIDDDDWDSVLAQTANEFNNAVSSAFDQGSVDWKSPTSPLALETPEEEQAQVLETTVTDATDGSVEPPTPAAAPSPPAYSTEPPSAQFSTSAETDLPSIAIEPSLIPDLVDEPTSVVSDSIYLDDFESSIADSSAMNEDVLDANDDLFSFFANLDDDQIKAVLETVTADEDTSLEDATLKAADMIVGTLKRGQQPPSMADLKRGMTLKSIQEEAVEEEDLPPSPKQSPRKSPRKKTLRKGTTVGKNAEMLRLQTSLVEVDSLHTLLVTGQAHAWASSLRRAVRENNVELKHGNSRRSRRRGKLHPMRLVAMGKWVITRWRDPVPLWKKDLRRIDGKFGSSVEAFFSFTRTLIFMNVAMAMLALLLMLPMWLRESWREHFKDHTASWWIQRSWLVHTPMFFPSYPNEAVAADYSWLLGEKTTSKAPDGFYIPFDLLWVLFILLTFVGTTVVLIRWVRNKVLGLGDDTVVRRDDAYPAGSLVYGTWDFSFNKKKSAALVRASIVNNIRELASQYRVQQAVCHRTHKELLIDTLWKVAGFGASTLIAGVIVAISLVLVQLIVRVGDDFITASVFIFSMGTVLSVAVIPVAITRISAFERWKKPRDRLYYSVGRSWAMQMAIIALIVYFLFSPAFSTLTTTDATSIRSESQTCPALNIGRVLWMILMMDTVRTLLSSGIRLPIISLVKKRRGKITTFELLPNTIQVMFRQAIIWIGLLISPGIAVLGALSFILVFYIKRWELRFCQPGVQKIGATRLSQYFVLFLCLTFAVCSIPMVVFLTTFGNDPDDCGPFTAHGGGYEALLYYLNTFKLGGSDLNGWIDLFLQPIFLLIVLALLGVTLYFLYSSYRVASGQLSSQNERFDRTKRDAAFAVKNAKDTAFNEAVRELKRIKNESGDFTQLLVKDDSTIGLSKMAVQQVKFRKLRDREEAQVKKLEARRAKIEKRRQKQQKDVERALEKEKEALDQINAQREQGELSLQQQRALAEEQKRVQAEISKQMEEQRRLAQEQQRYEQEMARRAALAQAREMQRQEQARHEQMDAMRRAQEAEMEREAIRRMGKKERRRYEQRKRDQEQEALRSAAARSGRSVEQEKMFRRQQMDASRRAQHDRMMQARLEAEEETRRQEELRRKAIELQEQQMRLAQQQQAMAHHGMMAGQGMGQAMGYVPNQRRRR</sequence>
<proteinExistence type="inferred from homology"/>
<evidence type="ECO:0000256" key="7">
    <source>
        <dbReference type="SAM" id="MobiDB-lite"/>
    </source>
</evidence>
<feature type="transmembrane region" description="Helical" evidence="8">
    <location>
        <begin position="762"/>
        <end position="787"/>
    </location>
</feature>
<comment type="similarity">
    <text evidence="2">Belongs to the TMC family.</text>
</comment>
<comment type="subcellular location">
    <subcellularLocation>
        <location evidence="1">Membrane</location>
        <topology evidence="1">Multi-pass membrane protein</topology>
    </subcellularLocation>
</comment>
<dbReference type="PANTHER" id="PTHR23302:SF24">
    <property type="entry name" value="TMC DOMAIN-CONTAINING PROTEIN"/>
    <property type="match status" value="1"/>
</dbReference>
<feature type="coiled-coil region" evidence="6">
    <location>
        <begin position="1162"/>
        <end position="1199"/>
    </location>
</feature>
<keyword evidence="3 8" id="KW-0812">Transmembrane</keyword>
<evidence type="ECO:0000256" key="1">
    <source>
        <dbReference type="ARBA" id="ARBA00004141"/>
    </source>
</evidence>
<evidence type="ECO:0000313" key="11">
    <source>
        <dbReference type="Proteomes" id="UP000717585"/>
    </source>
</evidence>
<dbReference type="GO" id="GO:0008381">
    <property type="term" value="F:mechanosensitive monoatomic ion channel activity"/>
    <property type="evidence" value="ECO:0007669"/>
    <property type="project" value="TreeGrafter"/>
</dbReference>
<feature type="domain" description="TMC" evidence="9">
    <location>
        <begin position="713"/>
        <end position="797"/>
    </location>
</feature>
<feature type="transmembrane region" description="Helical" evidence="8">
    <location>
        <begin position="664"/>
        <end position="682"/>
    </location>
</feature>
<feature type="transmembrane region" description="Helical" evidence="8">
    <location>
        <begin position="620"/>
        <end position="643"/>
    </location>
</feature>
<dbReference type="InterPro" id="IPR012496">
    <property type="entry name" value="TMC_dom"/>
</dbReference>
<feature type="transmembrane region" description="Helical" evidence="8">
    <location>
        <begin position="489"/>
        <end position="510"/>
    </location>
</feature>
<organism evidence="10 11">
    <name type="scientific">Carpediemonas membranifera</name>
    <dbReference type="NCBI Taxonomy" id="201153"/>
    <lineage>
        <taxon>Eukaryota</taxon>
        <taxon>Metamonada</taxon>
        <taxon>Carpediemonas-like organisms</taxon>
        <taxon>Carpediemonas</taxon>
    </lineage>
</organism>
<feature type="compositionally biased region" description="Basic and acidic residues" evidence="7">
    <location>
        <begin position="1138"/>
        <end position="1158"/>
    </location>
</feature>
<evidence type="ECO:0000256" key="8">
    <source>
        <dbReference type="SAM" id="Phobius"/>
    </source>
</evidence>
<dbReference type="InterPro" id="IPR038900">
    <property type="entry name" value="TMC"/>
</dbReference>